<sequence length="103" mass="11654">MAVIDVDASFRLLEDCFEKLKNVLDCAGNPTKSCVKVQELLWLILNMEARNIDVALVQEPHSYKGTLPGFPASYRIFFSHSLDIIKAAITVRNRNILTFLDLN</sequence>
<organism evidence="1 2">
    <name type="scientific">Trichonephila inaurata madagascariensis</name>
    <dbReference type="NCBI Taxonomy" id="2747483"/>
    <lineage>
        <taxon>Eukaryota</taxon>
        <taxon>Metazoa</taxon>
        <taxon>Ecdysozoa</taxon>
        <taxon>Arthropoda</taxon>
        <taxon>Chelicerata</taxon>
        <taxon>Arachnida</taxon>
        <taxon>Araneae</taxon>
        <taxon>Araneomorphae</taxon>
        <taxon>Entelegynae</taxon>
        <taxon>Araneoidea</taxon>
        <taxon>Nephilidae</taxon>
        <taxon>Trichonephila</taxon>
        <taxon>Trichonephila inaurata</taxon>
    </lineage>
</organism>
<proteinExistence type="predicted"/>
<comment type="caution">
    <text evidence="1">The sequence shown here is derived from an EMBL/GenBank/DDBJ whole genome shotgun (WGS) entry which is preliminary data.</text>
</comment>
<dbReference type="Proteomes" id="UP000886998">
    <property type="component" value="Unassembled WGS sequence"/>
</dbReference>
<accession>A0A8X6XGX1</accession>
<evidence type="ECO:0000313" key="2">
    <source>
        <dbReference type="Proteomes" id="UP000886998"/>
    </source>
</evidence>
<dbReference type="EMBL" id="BMAV01008183">
    <property type="protein sequence ID" value="GFY51551.1"/>
    <property type="molecule type" value="Genomic_DNA"/>
</dbReference>
<gene>
    <name evidence="1" type="primary">NCL1_39713</name>
    <name evidence="1" type="ORF">TNIN_194021</name>
</gene>
<reference evidence="1" key="1">
    <citation type="submission" date="2020-08" db="EMBL/GenBank/DDBJ databases">
        <title>Multicomponent nature underlies the extraordinary mechanical properties of spider dragline silk.</title>
        <authorList>
            <person name="Kono N."/>
            <person name="Nakamura H."/>
            <person name="Mori M."/>
            <person name="Yoshida Y."/>
            <person name="Ohtoshi R."/>
            <person name="Malay A.D."/>
            <person name="Moran D.A.P."/>
            <person name="Tomita M."/>
            <person name="Numata K."/>
            <person name="Arakawa K."/>
        </authorList>
    </citation>
    <scope>NUCLEOTIDE SEQUENCE</scope>
</reference>
<keyword evidence="2" id="KW-1185">Reference proteome</keyword>
<name>A0A8X6XGX1_9ARAC</name>
<protein>
    <submittedName>
        <fullName evidence="1">Uncharacterized protein</fullName>
    </submittedName>
</protein>
<evidence type="ECO:0000313" key="1">
    <source>
        <dbReference type="EMBL" id="GFY51551.1"/>
    </source>
</evidence>
<dbReference type="AlphaFoldDB" id="A0A8X6XGX1"/>